<dbReference type="GO" id="GO:0008360">
    <property type="term" value="P:regulation of cell shape"/>
    <property type="evidence" value="ECO:0007669"/>
    <property type="project" value="UniProtKB-UniRule"/>
</dbReference>
<keyword evidence="4 6" id="KW-0573">Peptidoglycan synthesis</keyword>
<dbReference type="PANTHER" id="PTHR30582:SF2">
    <property type="entry name" value="L,D-TRANSPEPTIDASE YCIB-RELATED"/>
    <property type="match status" value="1"/>
</dbReference>
<evidence type="ECO:0000313" key="11">
    <source>
        <dbReference type="Proteomes" id="UP000824109"/>
    </source>
</evidence>
<proteinExistence type="predicted"/>
<reference evidence="10" key="2">
    <citation type="journal article" date="2021" name="PeerJ">
        <title>Extensive microbial diversity within the chicken gut microbiome revealed by metagenomics and culture.</title>
        <authorList>
            <person name="Gilroy R."/>
            <person name="Ravi A."/>
            <person name="Getino M."/>
            <person name="Pursley I."/>
            <person name="Horton D.L."/>
            <person name="Alikhan N.F."/>
            <person name="Baker D."/>
            <person name="Gharbi K."/>
            <person name="Hall N."/>
            <person name="Watson M."/>
            <person name="Adriaenssens E.M."/>
            <person name="Foster-Nyarko E."/>
            <person name="Jarju S."/>
            <person name="Secka A."/>
            <person name="Antonio M."/>
            <person name="Oren A."/>
            <person name="Chaudhuri R.R."/>
            <person name="La Ragione R."/>
            <person name="Hildebrand F."/>
            <person name="Pallen M.J."/>
        </authorList>
    </citation>
    <scope>NUCLEOTIDE SEQUENCE</scope>
    <source>
        <strain evidence="10">USAMLcec3-3695</strain>
    </source>
</reference>
<evidence type="ECO:0000256" key="3">
    <source>
        <dbReference type="ARBA" id="ARBA00022960"/>
    </source>
</evidence>
<feature type="active site" description="Nucleophile" evidence="6">
    <location>
        <position position="433"/>
    </location>
</feature>
<dbReference type="PROSITE" id="PS52029">
    <property type="entry name" value="LD_TPASE"/>
    <property type="match status" value="1"/>
</dbReference>
<reference evidence="10" key="1">
    <citation type="submission" date="2020-10" db="EMBL/GenBank/DDBJ databases">
        <authorList>
            <person name="Gilroy R."/>
        </authorList>
    </citation>
    <scope>NUCLEOTIDE SEQUENCE</scope>
    <source>
        <strain evidence="10">USAMLcec3-3695</strain>
    </source>
</reference>
<evidence type="ECO:0000256" key="6">
    <source>
        <dbReference type="PROSITE-ProRule" id="PRU01373"/>
    </source>
</evidence>
<name>A0A9D1SEA7_9FIRM</name>
<feature type="active site" description="Proton donor/acceptor" evidence="6">
    <location>
        <position position="410"/>
    </location>
</feature>
<dbReference type="EMBL" id="DVNB01000054">
    <property type="protein sequence ID" value="HIU57214.1"/>
    <property type="molecule type" value="Genomic_DNA"/>
</dbReference>
<evidence type="ECO:0000256" key="5">
    <source>
        <dbReference type="ARBA" id="ARBA00023316"/>
    </source>
</evidence>
<evidence type="ECO:0000313" key="10">
    <source>
        <dbReference type="EMBL" id="HIU57214.1"/>
    </source>
</evidence>
<dbReference type="GO" id="GO:0018104">
    <property type="term" value="P:peptidoglycan-protein cross-linking"/>
    <property type="evidence" value="ECO:0007669"/>
    <property type="project" value="TreeGrafter"/>
</dbReference>
<dbReference type="GO" id="GO:0016740">
    <property type="term" value="F:transferase activity"/>
    <property type="evidence" value="ECO:0007669"/>
    <property type="project" value="UniProtKB-KW"/>
</dbReference>
<dbReference type="InterPro" id="IPR036582">
    <property type="entry name" value="Mao_N_sf"/>
</dbReference>
<keyword evidence="8" id="KW-0732">Signal</keyword>
<dbReference type="InterPro" id="IPR005490">
    <property type="entry name" value="LD_TPept_cat_dom"/>
</dbReference>
<evidence type="ECO:0000256" key="2">
    <source>
        <dbReference type="ARBA" id="ARBA00022679"/>
    </source>
</evidence>
<protein>
    <submittedName>
        <fullName evidence="10">L,D-transpeptidase family protein</fullName>
    </submittedName>
</protein>
<gene>
    <name evidence="10" type="ORF">IAA61_05310</name>
</gene>
<dbReference type="SUPFAM" id="SSF141523">
    <property type="entry name" value="L,D-transpeptidase catalytic domain-like"/>
    <property type="match status" value="1"/>
</dbReference>
<dbReference type="GO" id="GO:0005576">
    <property type="term" value="C:extracellular region"/>
    <property type="evidence" value="ECO:0007669"/>
    <property type="project" value="TreeGrafter"/>
</dbReference>
<keyword evidence="3 6" id="KW-0133">Cell shape</keyword>
<feature type="compositionally biased region" description="Low complexity" evidence="7">
    <location>
        <begin position="63"/>
        <end position="76"/>
    </location>
</feature>
<sequence>MLRRSIIKRLTSLVLSSALLAGAVPAFAAGDDEPTITINGVEITEDSSTQPPSATDLPEPTSAPMAAPAGSAAAPAAETGTKYSTVTVDLTMQQKPYTIDSFAVLELYSDTGELLDSDSMWVGGITTNLTYVFDVPEYSIGQSFRLRLAGGLTNLRYYDNLYTEGSYIDLGTYSYKNENGEAVAATSFAMDATPYFQKSVSLSYDGVPVALTPGARVVDGVTLVPIAQLAQYIGLDTYYDSTYNTQVVSLGGNAIYFNLGTDYTTVFGTDLTATHPTVWLDDSVFASLRTFADALGCTLEVTDSPDMLYVNMTSSQMVNDYFNNIPINSRGITSRTDYLVWISLSEFKVRVYLGKQYQWKPIREMTCAIGAPESPTITGSFEYQYSMPRWDYGTYYVGPCLVFYGNYAIHSVFLYQDGSEYDGRVGMQLSHGCIRLKKADIDWMYSMIPIGTRIYITP</sequence>
<feature type="chain" id="PRO_5038426301" evidence="8">
    <location>
        <begin position="29"/>
        <end position="458"/>
    </location>
</feature>
<keyword evidence="5 6" id="KW-0961">Cell wall biogenesis/degradation</keyword>
<evidence type="ECO:0000256" key="7">
    <source>
        <dbReference type="SAM" id="MobiDB-lite"/>
    </source>
</evidence>
<feature type="signal peptide" evidence="8">
    <location>
        <begin position="1"/>
        <end position="28"/>
    </location>
</feature>
<evidence type="ECO:0000256" key="4">
    <source>
        <dbReference type="ARBA" id="ARBA00022984"/>
    </source>
</evidence>
<accession>A0A9D1SEA7</accession>
<dbReference type="GO" id="GO:0071972">
    <property type="term" value="F:peptidoglycan L,D-transpeptidase activity"/>
    <property type="evidence" value="ECO:0007669"/>
    <property type="project" value="TreeGrafter"/>
</dbReference>
<organism evidence="10 11">
    <name type="scientific">Candidatus Ornithomonoglobus merdipullorum</name>
    <dbReference type="NCBI Taxonomy" id="2840895"/>
    <lineage>
        <taxon>Bacteria</taxon>
        <taxon>Bacillati</taxon>
        <taxon>Bacillota</taxon>
        <taxon>Clostridia</taxon>
        <taxon>Candidatus Ornithomonoglobus</taxon>
    </lineage>
</organism>
<dbReference type="AlphaFoldDB" id="A0A9D1SEA7"/>
<dbReference type="InterPro" id="IPR038063">
    <property type="entry name" value="Transpep_catalytic_dom"/>
</dbReference>
<dbReference type="Gene3D" id="2.40.440.10">
    <property type="entry name" value="L,D-transpeptidase catalytic domain-like"/>
    <property type="match status" value="1"/>
</dbReference>
<feature type="region of interest" description="Disordered" evidence="7">
    <location>
        <begin position="42"/>
        <end position="76"/>
    </location>
</feature>
<evidence type="ECO:0000256" key="1">
    <source>
        <dbReference type="ARBA" id="ARBA00004752"/>
    </source>
</evidence>
<evidence type="ECO:0000256" key="8">
    <source>
        <dbReference type="SAM" id="SignalP"/>
    </source>
</evidence>
<dbReference type="Proteomes" id="UP000824109">
    <property type="component" value="Unassembled WGS sequence"/>
</dbReference>
<dbReference type="Pfam" id="PF07833">
    <property type="entry name" value="Cu_amine_oxidN1"/>
    <property type="match status" value="1"/>
</dbReference>
<dbReference type="SUPFAM" id="SSF55383">
    <property type="entry name" value="Copper amine oxidase, domain N"/>
    <property type="match status" value="1"/>
</dbReference>
<dbReference type="CDD" id="cd16913">
    <property type="entry name" value="YkuD_like"/>
    <property type="match status" value="1"/>
</dbReference>
<comment type="caution">
    <text evidence="10">The sequence shown here is derived from an EMBL/GenBank/DDBJ whole genome shotgun (WGS) entry which is preliminary data.</text>
</comment>
<dbReference type="InterPro" id="IPR012854">
    <property type="entry name" value="Cu_amine_oxidase-like_N"/>
</dbReference>
<comment type="pathway">
    <text evidence="1 6">Cell wall biogenesis; peptidoglycan biosynthesis.</text>
</comment>
<dbReference type="Gene3D" id="3.30.457.10">
    <property type="entry name" value="Copper amine oxidase-like, N-terminal domain"/>
    <property type="match status" value="1"/>
</dbReference>
<keyword evidence="2" id="KW-0808">Transferase</keyword>
<dbReference type="Pfam" id="PF03734">
    <property type="entry name" value="YkuD"/>
    <property type="match status" value="1"/>
</dbReference>
<feature type="domain" description="L,D-TPase catalytic" evidence="9">
    <location>
        <begin position="338"/>
        <end position="457"/>
    </location>
</feature>
<dbReference type="InterPro" id="IPR050979">
    <property type="entry name" value="LD-transpeptidase"/>
</dbReference>
<dbReference type="PANTHER" id="PTHR30582">
    <property type="entry name" value="L,D-TRANSPEPTIDASE"/>
    <property type="match status" value="1"/>
</dbReference>
<evidence type="ECO:0000259" key="9">
    <source>
        <dbReference type="PROSITE" id="PS52029"/>
    </source>
</evidence>
<dbReference type="GO" id="GO:0071555">
    <property type="term" value="P:cell wall organization"/>
    <property type="evidence" value="ECO:0007669"/>
    <property type="project" value="UniProtKB-UniRule"/>
</dbReference>